<dbReference type="GeneID" id="19269116"/>
<dbReference type="InParanoid" id="W3XJ35"/>
<sequence length="930" mass="105816">MDHDKLKNDYFFAQKHGGWRKGMYGRWKEILENGYDANEEWNNNSKRASPLFSVVLDNELELAELLLAHGASTEKPHSAGRTPLQEAVVLSSAAMVQLLLDRGAKVDAPIRSGLLVGGTALHLAVMEGRMEIVRTLLAHKADPRAQTEAGWTPVDIAMLDHQVVMLEALSKDNDLLSILDRDQPGKENGGFSNRATIAFHLLENSVRHTDRSHASFYQGCLSAILSELRHYQKEISNLAMILCREMNAALKAEAGVNGDIVWPRKLCDACGRFDVQDYHDALKIFEHSPNFSALMQSSNNGCNLCQLLVGALGEKWCLLHQIDKKWLKEFGKDPRVRVRLDPRRNVKTKDGEYQLIVVCDEKIAFLDLNHVQKQLNHAVAESQPYDTQGSGSDRSLAMAQAWMQRCEDEHSSCRRAEHGMLPTRVIDVGSNDTPPRIYVSNRERVPYAVLSYCWGANQNILLLTTNVNAYTECIPVESLPRTIADAVIITRKMKLRYLWVDALCILQNSEEDLAHELSYMGDIYANALFTIAAKDSNASTDGCFRERNWPASALVPLNIRLPTKTTQRESDILGQIVNTRTSCLNRLMIVSRWRGSGDRNVPVLETRGWTLQEELLSRRVLNFEKGGLSWTCLEGMCSEGSPEQADVRSWHKWQYAIKRVIVTGFEGYGSLNRVEETELFNYWLEVVENYLSRKLTKPGDKIAAIAGVQAAIGRHLKDMPIAGMWRDQFFAPSLLWRVTNKHKYEYLYSFPCPSWSWASASRSVIYTPIPLHPRDPNKPWVWWNEWTHSPSVVDWNITENGLSSIDGHVAVRCRLIREDDMECEKHFVDDFYNNPPRSQVKAEAIHFETHHDFVGAAAINDTYLMLVHTAQLCEGETAFGSRKHDIKTHLLRLQKISEDEMDFKRIGMVITRSWANKWLEKADEETIRLF</sequence>
<dbReference type="KEGG" id="pfy:PFICI_04103"/>
<organism evidence="3 4">
    <name type="scientific">Pestalotiopsis fici (strain W106-1 / CGMCC3.15140)</name>
    <dbReference type="NCBI Taxonomy" id="1229662"/>
    <lineage>
        <taxon>Eukaryota</taxon>
        <taxon>Fungi</taxon>
        <taxon>Dikarya</taxon>
        <taxon>Ascomycota</taxon>
        <taxon>Pezizomycotina</taxon>
        <taxon>Sordariomycetes</taxon>
        <taxon>Xylariomycetidae</taxon>
        <taxon>Amphisphaeriales</taxon>
        <taxon>Sporocadaceae</taxon>
        <taxon>Pestalotiopsis</taxon>
    </lineage>
</organism>
<dbReference type="PROSITE" id="PS50088">
    <property type="entry name" value="ANK_REPEAT"/>
    <property type="match status" value="2"/>
</dbReference>
<dbReference type="OMA" id="STHRELF"/>
<keyword evidence="4" id="KW-1185">Reference proteome</keyword>
<dbReference type="SMART" id="SM00248">
    <property type="entry name" value="ANK"/>
    <property type="match status" value="4"/>
</dbReference>
<dbReference type="SUPFAM" id="SSF48403">
    <property type="entry name" value="Ankyrin repeat"/>
    <property type="match status" value="1"/>
</dbReference>
<dbReference type="RefSeq" id="XP_007830875.1">
    <property type="nucleotide sequence ID" value="XM_007832684.1"/>
</dbReference>
<dbReference type="AlphaFoldDB" id="W3XJ35"/>
<keyword evidence="1" id="KW-0040">ANK repeat</keyword>
<dbReference type="Pfam" id="PF13857">
    <property type="entry name" value="Ank_5"/>
    <property type="match status" value="1"/>
</dbReference>
<proteinExistence type="predicted"/>
<protein>
    <recommendedName>
        <fullName evidence="2">Heterokaryon incompatibility domain-containing protein</fullName>
    </recommendedName>
</protein>
<accession>W3XJ35</accession>
<dbReference type="PANTHER" id="PTHR33112:SF16">
    <property type="entry name" value="HETEROKARYON INCOMPATIBILITY DOMAIN-CONTAINING PROTEIN"/>
    <property type="match status" value="1"/>
</dbReference>
<dbReference type="Pfam" id="PF12796">
    <property type="entry name" value="Ank_2"/>
    <property type="match status" value="1"/>
</dbReference>
<gene>
    <name evidence="3" type="ORF">PFICI_04103</name>
</gene>
<dbReference type="PANTHER" id="PTHR33112">
    <property type="entry name" value="DOMAIN PROTEIN, PUTATIVE-RELATED"/>
    <property type="match status" value="1"/>
</dbReference>
<dbReference type="Gene3D" id="1.25.40.20">
    <property type="entry name" value="Ankyrin repeat-containing domain"/>
    <property type="match status" value="1"/>
</dbReference>
<dbReference type="OrthoDB" id="426293at2759"/>
<evidence type="ECO:0000256" key="1">
    <source>
        <dbReference type="PROSITE-ProRule" id="PRU00023"/>
    </source>
</evidence>
<reference evidence="4" key="1">
    <citation type="journal article" date="2015" name="BMC Genomics">
        <title>Genomic and transcriptomic analysis of the endophytic fungus Pestalotiopsis fici reveals its lifestyle and high potential for synthesis of natural products.</title>
        <authorList>
            <person name="Wang X."/>
            <person name="Zhang X."/>
            <person name="Liu L."/>
            <person name="Xiang M."/>
            <person name="Wang W."/>
            <person name="Sun X."/>
            <person name="Che Y."/>
            <person name="Guo L."/>
            <person name="Liu G."/>
            <person name="Guo L."/>
            <person name="Wang C."/>
            <person name="Yin W.B."/>
            <person name="Stadler M."/>
            <person name="Zhang X."/>
            <person name="Liu X."/>
        </authorList>
    </citation>
    <scope>NUCLEOTIDE SEQUENCE [LARGE SCALE GENOMIC DNA]</scope>
    <source>
        <strain evidence="4">W106-1 / CGMCC3.15140</strain>
    </source>
</reference>
<evidence type="ECO:0000259" key="2">
    <source>
        <dbReference type="Pfam" id="PF06985"/>
    </source>
</evidence>
<dbReference type="EMBL" id="KI912110">
    <property type="protein sequence ID" value="ETS86078.1"/>
    <property type="molecule type" value="Genomic_DNA"/>
</dbReference>
<name>W3XJ35_PESFW</name>
<dbReference type="PROSITE" id="PS50297">
    <property type="entry name" value="ANK_REP_REGION"/>
    <property type="match status" value="2"/>
</dbReference>
<dbReference type="Proteomes" id="UP000030651">
    <property type="component" value="Unassembled WGS sequence"/>
</dbReference>
<dbReference type="eggNOG" id="KOG4177">
    <property type="taxonomic scope" value="Eukaryota"/>
</dbReference>
<evidence type="ECO:0000313" key="4">
    <source>
        <dbReference type="Proteomes" id="UP000030651"/>
    </source>
</evidence>
<feature type="domain" description="Heterokaryon incompatibility" evidence="2">
    <location>
        <begin position="447"/>
        <end position="613"/>
    </location>
</feature>
<dbReference type="HOGENOM" id="CLU_002639_2_12_1"/>
<dbReference type="Pfam" id="PF06985">
    <property type="entry name" value="HET"/>
    <property type="match status" value="1"/>
</dbReference>
<evidence type="ECO:0000313" key="3">
    <source>
        <dbReference type="EMBL" id="ETS86078.1"/>
    </source>
</evidence>
<feature type="repeat" description="ANK" evidence="1">
    <location>
        <begin position="116"/>
        <end position="148"/>
    </location>
</feature>
<dbReference type="InterPro" id="IPR036770">
    <property type="entry name" value="Ankyrin_rpt-contain_sf"/>
</dbReference>
<dbReference type="InterPro" id="IPR002110">
    <property type="entry name" value="Ankyrin_rpt"/>
</dbReference>
<feature type="repeat" description="ANK" evidence="1">
    <location>
        <begin position="79"/>
        <end position="111"/>
    </location>
</feature>
<dbReference type="InterPro" id="IPR010730">
    <property type="entry name" value="HET"/>
</dbReference>